<evidence type="ECO:0000256" key="2">
    <source>
        <dbReference type="ARBA" id="ARBA00022755"/>
    </source>
</evidence>
<dbReference type="Gene3D" id="3.40.50.20">
    <property type="match status" value="1"/>
</dbReference>
<evidence type="ECO:0000256" key="3">
    <source>
        <dbReference type="ARBA" id="ARBA00022840"/>
    </source>
</evidence>
<comment type="function">
    <text evidence="4">Catalyzes the ATP-dependent conversion of 5-aminoimidazole ribonucleotide (AIR) and HCO(3)(-) to N5-carboxyaminoimidazole ribonucleotide (N5-CAIR).</text>
</comment>
<keyword evidence="4 5" id="KW-0436">Ligase</keyword>
<dbReference type="NCBIfam" id="NF004675">
    <property type="entry name" value="PRK06019.1-1"/>
    <property type="match status" value="1"/>
</dbReference>
<dbReference type="RefSeq" id="WP_348029080.1">
    <property type="nucleotide sequence ID" value="NZ_CP129113.1"/>
</dbReference>
<evidence type="ECO:0000313" key="7">
    <source>
        <dbReference type="EMBL" id="WLV25292.1"/>
    </source>
</evidence>
<feature type="binding site" evidence="4">
    <location>
        <begin position="188"/>
        <end position="191"/>
    </location>
    <ligand>
        <name>ATP</name>
        <dbReference type="ChEBI" id="CHEBI:30616"/>
    </ligand>
</feature>
<dbReference type="InterPro" id="IPR011761">
    <property type="entry name" value="ATP-grasp"/>
</dbReference>
<comment type="function">
    <text evidence="5">Catalyzes the ATP-dependent conversion of 5-aminoimidazole ribonucleotide (AIR) and HCO(3)- to N5-carboxyaminoimidazole ribonucleotide (N5-CAIR).</text>
</comment>
<dbReference type="EMBL" id="CP129113">
    <property type="protein sequence ID" value="WLV25292.1"/>
    <property type="molecule type" value="Genomic_DNA"/>
</dbReference>
<proteinExistence type="inferred from homology"/>
<evidence type="ECO:0000256" key="5">
    <source>
        <dbReference type="RuleBase" id="RU361200"/>
    </source>
</evidence>
<name>A0ABY9KY22_9BACI</name>
<dbReference type="HAMAP" id="MF_01928">
    <property type="entry name" value="PurK"/>
    <property type="match status" value="1"/>
</dbReference>
<dbReference type="Proteomes" id="UP001180087">
    <property type="component" value="Chromosome"/>
</dbReference>
<comment type="subunit">
    <text evidence="4 5">Homodimer.</text>
</comment>
<dbReference type="SUPFAM" id="SSF52440">
    <property type="entry name" value="PreATP-grasp domain"/>
    <property type="match status" value="1"/>
</dbReference>
<dbReference type="NCBIfam" id="TIGR01161">
    <property type="entry name" value="purK"/>
    <property type="match status" value="1"/>
</dbReference>
<feature type="binding site" evidence="4">
    <location>
        <position position="219"/>
    </location>
    <ligand>
        <name>ATP</name>
        <dbReference type="ChEBI" id="CHEBI:30616"/>
    </ligand>
</feature>
<keyword evidence="8" id="KW-1185">Reference proteome</keyword>
<comment type="pathway">
    <text evidence="4 5">Purine metabolism; IMP biosynthesis via de novo pathway; 5-amino-1-(5-phospho-D-ribosyl)imidazole-4-carboxylate from 5-amino-1-(5-phospho-D-ribosyl)imidazole (N5-CAIR route): step 1/2.</text>
</comment>
<feature type="binding site" evidence="4">
    <location>
        <position position="152"/>
    </location>
    <ligand>
        <name>ATP</name>
        <dbReference type="ChEBI" id="CHEBI:30616"/>
    </ligand>
</feature>
<reference evidence="7" key="1">
    <citation type="submission" date="2023-06" db="EMBL/GenBank/DDBJ databases">
        <title>A Treasure from Seagulls: Isolation and Description of Aciduricobacillus qingdaonensis gen. nov., sp. nov., a Rare Obligately Uric Acid-utilizing Member in the Family Bacillaceae.</title>
        <authorList>
            <person name="Liu W."/>
            <person name="Wang B."/>
        </authorList>
    </citation>
    <scope>NUCLEOTIDE SEQUENCE</scope>
    <source>
        <strain evidence="7">44XB</strain>
    </source>
</reference>
<feature type="binding site" evidence="4">
    <location>
        <position position="112"/>
    </location>
    <ligand>
        <name>ATP</name>
        <dbReference type="ChEBI" id="CHEBI:30616"/>
    </ligand>
</feature>
<organism evidence="7 8">
    <name type="scientific">Aciduricibacillus chroicocephali</name>
    <dbReference type="NCBI Taxonomy" id="3054939"/>
    <lineage>
        <taxon>Bacteria</taxon>
        <taxon>Bacillati</taxon>
        <taxon>Bacillota</taxon>
        <taxon>Bacilli</taxon>
        <taxon>Bacillales</taxon>
        <taxon>Bacillaceae</taxon>
        <taxon>Aciduricibacillus</taxon>
    </lineage>
</organism>
<keyword evidence="1 4" id="KW-0547">Nucleotide-binding</keyword>
<dbReference type="Pfam" id="PF17769">
    <property type="entry name" value="PurK_C"/>
    <property type="match status" value="1"/>
</dbReference>
<dbReference type="PROSITE" id="PS50975">
    <property type="entry name" value="ATP_GRASP"/>
    <property type="match status" value="1"/>
</dbReference>
<dbReference type="InterPro" id="IPR016185">
    <property type="entry name" value="PreATP-grasp_dom_sf"/>
</dbReference>
<dbReference type="Pfam" id="PF22660">
    <property type="entry name" value="RS_preATP-grasp-like"/>
    <property type="match status" value="1"/>
</dbReference>
<dbReference type="PANTHER" id="PTHR11609">
    <property type="entry name" value="PURINE BIOSYNTHESIS PROTEIN 6/7, PUR6/7"/>
    <property type="match status" value="1"/>
</dbReference>
<dbReference type="NCBIfam" id="NF004679">
    <property type="entry name" value="PRK06019.1-5"/>
    <property type="match status" value="1"/>
</dbReference>
<feature type="binding site" evidence="4">
    <location>
        <begin position="157"/>
        <end position="163"/>
    </location>
    <ligand>
        <name>ATP</name>
        <dbReference type="ChEBI" id="CHEBI:30616"/>
    </ligand>
</feature>
<keyword evidence="3 4" id="KW-0067">ATP-binding</keyword>
<feature type="binding site" evidence="4">
    <location>
        <position position="196"/>
    </location>
    <ligand>
        <name>ATP</name>
        <dbReference type="ChEBI" id="CHEBI:30616"/>
    </ligand>
</feature>
<dbReference type="GO" id="GO:0034028">
    <property type="term" value="F:5-(carboxyamino)imidazole ribonucleotide synthase activity"/>
    <property type="evidence" value="ECO:0007669"/>
    <property type="project" value="UniProtKB-EC"/>
</dbReference>
<feature type="binding site" evidence="4">
    <location>
        <begin position="272"/>
        <end position="273"/>
    </location>
    <ligand>
        <name>ATP</name>
        <dbReference type="ChEBI" id="CHEBI:30616"/>
    </ligand>
</feature>
<dbReference type="InterPro" id="IPR011054">
    <property type="entry name" value="Rudment_hybrid_motif"/>
</dbReference>
<dbReference type="Gene3D" id="3.30.1490.20">
    <property type="entry name" value="ATP-grasp fold, A domain"/>
    <property type="match status" value="1"/>
</dbReference>
<dbReference type="EC" id="6.3.4.18" evidence="4 5"/>
<dbReference type="SUPFAM" id="SSF51246">
    <property type="entry name" value="Rudiment single hybrid motif"/>
    <property type="match status" value="1"/>
</dbReference>
<comment type="catalytic activity">
    <reaction evidence="4 5">
        <text>5-amino-1-(5-phospho-beta-D-ribosyl)imidazole + hydrogencarbonate + ATP = 5-carboxyamino-1-(5-phospho-D-ribosyl)imidazole + ADP + phosphate + 2 H(+)</text>
        <dbReference type="Rhea" id="RHEA:19317"/>
        <dbReference type="ChEBI" id="CHEBI:15378"/>
        <dbReference type="ChEBI" id="CHEBI:17544"/>
        <dbReference type="ChEBI" id="CHEBI:30616"/>
        <dbReference type="ChEBI" id="CHEBI:43474"/>
        <dbReference type="ChEBI" id="CHEBI:58730"/>
        <dbReference type="ChEBI" id="CHEBI:137981"/>
        <dbReference type="ChEBI" id="CHEBI:456216"/>
        <dbReference type="EC" id="6.3.4.18"/>
    </reaction>
</comment>
<protein>
    <recommendedName>
        <fullName evidence="4 5">N5-carboxyaminoimidazole ribonucleotide synthase</fullName>
        <shortName evidence="4 5">N5-CAIR synthase</shortName>
        <ecNumber evidence="4 5">6.3.4.18</ecNumber>
    </recommendedName>
    <alternativeName>
        <fullName evidence="4 5">5-(carboxyamino)imidazole ribonucleotide synthetase</fullName>
    </alternativeName>
</protein>
<keyword evidence="2 4" id="KW-0658">Purine biosynthesis</keyword>
<dbReference type="InterPro" id="IPR040686">
    <property type="entry name" value="PurK_C"/>
</dbReference>
<dbReference type="SUPFAM" id="SSF56059">
    <property type="entry name" value="Glutathione synthetase ATP-binding domain-like"/>
    <property type="match status" value="1"/>
</dbReference>
<comment type="similarity">
    <text evidence="4 5">Belongs to the PurK/PurT family.</text>
</comment>
<dbReference type="InterPro" id="IPR003135">
    <property type="entry name" value="ATP-grasp_carboxylate-amine"/>
</dbReference>
<dbReference type="InterPro" id="IPR054350">
    <property type="entry name" value="PurT/PurK_preATP-grasp"/>
</dbReference>
<sequence length="380" mass="42008">MQTDKQKLTILPPQTIGIIGGGQLGRMMALAARHMGYGIAVLDPTPNCPTAQVADIHIEAAYDDMDGIRKLTEVSDVITYEFENVDLEAAAYIEAQGKLPQGARALEVTQNRKREKELIRDLGLPVPEFAIVESAEEAKEALSTFVLPAVIKTCRGGYDGKGQVKIESAQDFAEAIELADKQSPCIIEQWIPFEREISAVFTRSQDGDIEFFPIAENDHRDHILYKTTVPANVSGQVIERAKAAAGLLADEMDIVGTFTVEMFVRGEDIFLNEMAPRPHNSGHYTIEACNISQFAQHVRAICGLPLMPVRLLGDTVMINVLGEDLPGVLRAMPLSEDAFVHLYGKAEPKDKRKMGHVTFLAETKEQLERMINDYEKATQN</sequence>
<dbReference type="Pfam" id="PF02222">
    <property type="entry name" value="ATP-grasp"/>
    <property type="match status" value="1"/>
</dbReference>
<dbReference type="PANTHER" id="PTHR11609:SF5">
    <property type="entry name" value="PHOSPHORIBOSYLAMINOIMIDAZOLE CARBOXYLASE"/>
    <property type="match status" value="1"/>
</dbReference>
<evidence type="ECO:0000256" key="4">
    <source>
        <dbReference type="HAMAP-Rule" id="MF_01928"/>
    </source>
</evidence>
<dbReference type="InterPro" id="IPR005875">
    <property type="entry name" value="PurK"/>
</dbReference>
<feature type="domain" description="ATP-grasp" evidence="6">
    <location>
        <begin position="116"/>
        <end position="302"/>
    </location>
</feature>
<evidence type="ECO:0000256" key="1">
    <source>
        <dbReference type="ARBA" id="ARBA00022741"/>
    </source>
</evidence>
<dbReference type="Gene3D" id="3.30.470.20">
    <property type="entry name" value="ATP-grasp fold, B domain"/>
    <property type="match status" value="1"/>
</dbReference>
<evidence type="ECO:0000313" key="8">
    <source>
        <dbReference type="Proteomes" id="UP001180087"/>
    </source>
</evidence>
<accession>A0ABY9KY22</accession>
<evidence type="ECO:0000259" key="6">
    <source>
        <dbReference type="PROSITE" id="PS50975"/>
    </source>
</evidence>
<dbReference type="InterPro" id="IPR013815">
    <property type="entry name" value="ATP_grasp_subdomain_1"/>
</dbReference>
<dbReference type="NCBIfam" id="NF004676">
    <property type="entry name" value="PRK06019.1-2"/>
    <property type="match status" value="1"/>
</dbReference>
<gene>
    <name evidence="4 5 7" type="primary">purK</name>
    <name evidence="7" type="ORF">QR721_03425</name>
</gene>